<evidence type="ECO:0000256" key="1">
    <source>
        <dbReference type="ARBA" id="ARBA00004751"/>
    </source>
</evidence>
<evidence type="ECO:0000313" key="3">
    <source>
        <dbReference type="Proteomes" id="UP001371391"/>
    </source>
</evidence>
<dbReference type="Proteomes" id="UP001371391">
    <property type="component" value="Unassembled WGS sequence"/>
</dbReference>
<dbReference type="InterPro" id="IPR016142">
    <property type="entry name" value="Citrate_synth-like_lrg_a-sub"/>
</dbReference>
<organism evidence="2 3">
    <name type="scientific">Pseudoalteromonas issachenkonii</name>
    <dbReference type="NCBI Taxonomy" id="152297"/>
    <lineage>
        <taxon>Bacteria</taxon>
        <taxon>Pseudomonadati</taxon>
        <taxon>Pseudomonadota</taxon>
        <taxon>Gammaproteobacteria</taxon>
        <taxon>Alteromonadales</taxon>
        <taxon>Pseudoalteromonadaceae</taxon>
        <taxon>Pseudoalteromonas</taxon>
    </lineage>
</organism>
<dbReference type="PANTHER" id="PTHR42871:SF1">
    <property type="entry name" value="CITRATE SYNTHASE"/>
    <property type="match status" value="1"/>
</dbReference>
<reference evidence="2 3" key="1">
    <citation type="submission" date="2024-02" db="EMBL/GenBank/DDBJ databases">
        <title>Bacteria isolated from the canopy kelp, Nereocystis luetkeana.</title>
        <authorList>
            <person name="Pfister C.A."/>
            <person name="Younker I.T."/>
            <person name="Light S.H."/>
        </authorList>
    </citation>
    <scope>NUCLEOTIDE SEQUENCE [LARGE SCALE GENOMIC DNA]</scope>
    <source>
        <strain evidence="2 3">TI.1.03</strain>
    </source>
</reference>
<accession>A0ABU9H6L5</accession>
<protein>
    <submittedName>
        <fullName evidence="2">Citrate (Si)-synthase</fullName>
        <ecNumber evidence="2">2.3.3.1</ecNumber>
    </submittedName>
</protein>
<dbReference type="InterPro" id="IPR002020">
    <property type="entry name" value="Citrate_synthase"/>
</dbReference>
<dbReference type="EMBL" id="JBAKAW010000286">
    <property type="protein sequence ID" value="MEL0657460.1"/>
    <property type="molecule type" value="Genomic_DNA"/>
</dbReference>
<feature type="non-terminal residue" evidence="2">
    <location>
        <position position="70"/>
    </location>
</feature>
<sequence length="70" mass="7743">LPFYQGTAGQDLIDVRTLCSHGHFTYDPCLMSTGSCESAITYIDGGKCVLHHRGYPIEQIAEDSNYNDLC</sequence>
<keyword evidence="2" id="KW-0808">Transferase</keyword>
<dbReference type="EC" id="2.3.3.1" evidence="2"/>
<feature type="non-terminal residue" evidence="2">
    <location>
        <position position="1"/>
    </location>
</feature>
<dbReference type="Gene3D" id="1.10.580.10">
    <property type="entry name" value="Citrate Synthase, domain 1"/>
    <property type="match status" value="1"/>
</dbReference>
<comment type="pathway">
    <text evidence="1">Carbohydrate metabolism; tricarboxylic acid cycle; isocitrate from oxaloacetate: step 1/2.</text>
</comment>
<name>A0ABU9H6L5_9GAMM</name>
<dbReference type="Pfam" id="PF00285">
    <property type="entry name" value="Citrate_synt"/>
    <property type="match status" value="1"/>
</dbReference>
<gene>
    <name evidence="2" type="primary">gltA</name>
    <name evidence="2" type="ORF">V6257_21020</name>
</gene>
<comment type="caution">
    <text evidence="2">The sequence shown here is derived from an EMBL/GenBank/DDBJ whole genome shotgun (WGS) entry which is preliminary data.</text>
</comment>
<dbReference type="Gene3D" id="2.20.28.60">
    <property type="match status" value="1"/>
</dbReference>
<dbReference type="InterPro" id="IPR036969">
    <property type="entry name" value="Citrate_synthase_sf"/>
</dbReference>
<dbReference type="SUPFAM" id="SSF48256">
    <property type="entry name" value="Citrate synthase"/>
    <property type="match status" value="1"/>
</dbReference>
<dbReference type="PANTHER" id="PTHR42871">
    <property type="entry name" value="CITRATE SYNTHASE"/>
    <property type="match status" value="1"/>
</dbReference>
<keyword evidence="3" id="KW-1185">Reference proteome</keyword>
<proteinExistence type="predicted"/>
<keyword evidence="2" id="KW-0012">Acyltransferase</keyword>
<dbReference type="GO" id="GO:0036440">
    <property type="term" value="F:citrate synthase activity"/>
    <property type="evidence" value="ECO:0007669"/>
    <property type="project" value="UniProtKB-EC"/>
</dbReference>
<evidence type="ECO:0000313" key="2">
    <source>
        <dbReference type="EMBL" id="MEL0657460.1"/>
    </source>
</evidence>